<keyword evidence="8" id="KW-1185">Reference proteome</keyword>
<dbReference type="Gene3D" id="3.40.50.12230">
    <property type="match status" value="1"/>
</dbReference>
<dbReference type="SUPFAM" id="SSF53328">
    <property type="entry name" value="Formyltransferase"/>
    <property type="match status" value="1"/>
</dbReference>
<evidence type="ECO:0000259" key="5">
    <source>
        <dbReference type="Pfam" id="PF00551"/>
    </source>
</evidence>
<keyword evidence="4" id="KW-0648">Protein biosynthesis</keyword>
<dbReference type="InterPro" id="IPR044135">
    <property type="entry name" value="Met-tRNA-FMT_C"/>
</dbReference>
<evidence type="ECO:0000256" key="4">
    <source>
        <dbReference type="ARBA" id="ARBA00022917"/>
    </source>
</evidence>
<dbReference type="Pfam" id="PF00551">
    <property type="entry name" value="Formyl_trans_N"/>
    <property type="match status" value="1"/>
</dbReference>
<dbReference type="KEGG" id="raj:RA11412_2154"/>
<dbReference type="Pfam" id="PF02911">
    <property type="entry name" value="Formyl_trans_C"/>
    <property type="match status" value="1"/>
</dbReference>
<accession>A0A2Z5R1C3</accession>
<dbReference type="CDD" id="cd08704">
    <property type="entry name" value="Met_tRNA_FMT_C"/>
    <property type="match status" value="1"/>
</dbReference>
<evidence type="ECO:0000313" key="8">
    <source>
        <dbReference type="Proteomes" id="UP000250241"/>
    </source>
</evidence>
<dbReference type="GO" id="GO:0005829">
    <property type="term" value="C:cytosol"/>
    <property type="evidence" value="ECO:0007669"/>
    <property type="project" value="TreeGrafter"/>
</dbReference>
<keyword evidence="3 7" id="KW-0808">Transferase</keyword>
<dbReference type="EMBL" id="AP017895">
    <property type="protein sequence ID" value="BAV88453.1"/>
    <property type="molecule type" value="Genomic_DNA"/>
</dbReference>
<feature type="domain" description="Formyl transferase N-terminal" evidence="5">
    <location>
        <begin position="2"/>
        <end position="152"/>
    </location>
</feature>
<evidence type="ECO:0000256" key="1">
    <source>
        <dbReference type="ARBA" id="ARBA00010699"/>
    </source>
</evidence>
<evidence type="ECO:0000256" key="2">
    <source>
        <dbReference type="ARBA" id="ARBA00012261"/>
    </source>
</evidence>
<evidence type="ECO:0000259" key="6">
    <source>
        <dbReference type="Pfam" id="PF02911"/>
    </source>
</evidence>
<dbReference type="Proteomes" id="UP000250241">
    <property type="component" value="Chromosome"/>
</dbReference>
<dbReference type="EC" id="2.1.2.9" evidence="2"/>
<name>A0A2Z5R1C3_9MICC</name>
<organism evidence="7 8">
    <name type="scientific">Rothia aeria</name>
    <dbReference type="NCBI Taxonomy" id="172042"/>
    <lineage>
        <taxon>Bacteria</taxon>
        <taxon>Bacillati</taxon>
        <taxon>Actinomycetota</taxon>
        <taxon>Actinomycetes</taxon>
        <taxon>Micrococcales</taxon>
        <taxon>Micrococcaceae</taxon>
        <taxon>Rothia</taxon>
    </lineage>
</organism>
<protein>
    <recommendedName>
        <fullName evidence="2">methionyl-tRNA formyltransferase</fullName>
        <ecNumber evidence="2">2.1.2.9</ecNumber>
    </recommendedName>
</protein>
<comment type="similarity">
    <text evidence="1">Belongs to the Fmt family.</text>
</comment>
<feature type="domain" description="Formyl transferase C-terminal" evidence="6">
    <location>
        <begin position="176"/>
        <end position="270"/>
    </location>
</feature>
<dbReference type="InterPro" id="IPR036477">
    <property type="entry name" value="Formyl_transf_N_sf"/>
</dbReference>
<dbReference type="PANTHER" id="PTHR11138:SF5">
    <property type="entry name" value="METHIONYL-TRNA FORMYLTRANSFERASE, MITOCHONDRIAL"/>
    <property type="match status" value="1"/>
</dbReference>
<gene>
    <name evidence="7" type="ORF">RA11412_2154</name>
</gene>
<dbReference type="InterPro" id="IPR002376">
    <property type="entry name" value="Formyl_transf_N"/>
</dbReference>
<dbReference type="GO" id="GO:0004479">
    <property type="term" value="F:methionyl-tRNA formyltransferase activity"/>
    <property type="evidence" value="ECO:0007669"/>
    <property type="project" value="UniProtKB-EC"/>
</dbReference>
<sequence>MVGVLTREDAPVGRKRILSASAVAQRAEQLGIPVIKASQWSAQTAHAIASLGADAAAVVAYGALLPQEALKLLPHGWVNLHFSALPAYRGAAPVQRALMAGETTIYSNTFLIEEGLDTGSVFERDSTPVGDEDTAGSILNRLAETGGELLLRTFARIAEGQTGTPQTGQASYAHKMSIADGRLDFNEPAERVLATFRGVTPEPGAWCELAGNRFKIAALQRGSHETELAPGQIQLRGKKVYVGTGAGELQLVRVQPAGKKVMDAPAWARGVGSDLAEGKVVLA</sequence>
<dbReference type="PANTHER" id="PTHR11138">
    <property type="entry name" value="METHIONYL-TRNA FORMYLTRANSFERASE"/>
    <property type="match status" value="1"/>
</dbReference>
<dbReference type="SUPFAM" id="SSF50486">
    <property type="entry name" value="FMT C-terminal domain-like"/>
    <property type="match status" value="1"/>
</dbReference>
<proteinExistence type="inferred from homology"/>
<dbReference type="InterPro" id="IPR011034">
    <property type="entry name" value="Formyl_transferase-like_C_sf"/>
</dbReference>
<dbReference type="InterPro" id="IPR005793">
    <property type="entry name" value="Formyl_trans_C"/>
</dbReference>
<reference evidence="7 8" key="1">
    <citation type="submission" date="2016-10" db="EMBL/GenBank/DDBJ databases">
        <title>Genome sequence of Rothia aeria strain JCM11412.</title>
        <authorList>
            <person name="Nambu T."/>
        </authorList>
    </citation>
    <scope>NUCLEOTIDE SEQUENCE [LARGE SCALE GENOMIC DNA]</scope>
    <source>
        <strain evidence="7 8">JCM 11412</strain>
    </source>
</reference>
<dbReference type="InterPro" id="IPR041711">
    <property type="entry name" value="Met-tRNA-FMT_N"/>
</dbReference>
<evidence type="ECO:0000256" key="3">
    <source>
        <dbReference type="ARBA" id="ARBA00022679"/>
    </source>
</evidence>
<dbReference type="CDD" id="cd08646">
    <property type="entry name" value="FMT_core_Met-tRNA-FMT_N"/>
    <property type="match status" value="1"/>
</dbReference>
<dbReference type="AlphaFoldDB" id="A0A2Z5R1C3"/>
<evidence type="ECO:0000313" key="7">
    <source>
        <dbReference type="EMBL" id="BAV88453.1"/>
    </source>
</evidence>